<dbReference type="InterPro" id="IPR027806">
    <property type="entry name" value="HARBI1_dom"/>
</dbReference>
<evidence type="ECO:0000259" key="3">
    <source>
        <dbReference type="Pfam" id="PF13359"/>
    </source>
</evidence>
<feature type="domain" description="DDE Tnp4" evidence="3">
    <location>
        <begin position="107"/>
        <end position="270"/>
    </location>
</feature>
<gene>
    <name evidence="4" type="ORF">R4I43_34210</name>
</gene>
<accession>A0ABU6ALN7</accession>
<comment type="caution">
    <text evidence="4">The sequence shown here is derived from an EMBL/GenBank/DDBJ whole genome shotgun (WGS) entry which is preliminary data.</text>
</comment>
<dbReference type="Proteomes" id="UP001327093">
    <property type="component" value="Unassembled WGS sequence"/>
</dbReference>
<evidence type="ECO:0000313" key="5">
    <source>
        <dbReference type="Proteomes" id="UP001327093"/>
    </source>
</evidence>
<sequence>MITYRARLDVADELALYLAGLLNAERRRRGTGRGRRALSTFKQAVLGLRWFRDRTAIPALARDNNISRATGYRYIDEAIEVLAAQAPELHQALRKARNDGAWYVILDGKLFSCDRLSEKTTSVKGTEIDRWYSGKHREQGGNIQALTTPEGFPIWVSPVEPGSVHDITAAEHHVLGALYWAASQLDLPTLADGGYQGASAGVHTTIKHSKTGQRRPLDVDNRTYNLILRSLRALGERGFALLTGRWRTLQHITASPRKTGDIVQATLVLTHHEHNRIH</sequence>
<keyword evidence="5" id="KW-1185">Reference proteome</keyword>
<reference evidence="4 5" key="1">
    <citation type="submission" date="2023-10" db="EMBL/GenBank/DDBJ databases">
        <title>Saccharopolyspora sp. nov., isolated from mangrove soil.</title>
        <authorList>
            <person name="Lu Y."/>
            <person name="Liu W."/>
        </authorList>
    </citation>
    <scope>NUCLEOTIDE SEQUENCE [LARGE SCALE GENOMIC DNA]</scope>
    <source>
        <strain evidence="4 5">S2-29</strain>
    </source>
</reference>
<dbReference type="Pfam" id="PF13359">
    <property type="entry name" value="DDE_Tnp_4"/>
    <property type="match status" value="1"/>
</dbReference>
<dbReference type="RefSeq" id="WP_324269879.1">
    <property type="nucleotide sequence ID" value="NZ_JAWLNX010000056.1"/>
</dbReference>
<protein>
    <submittedName>
        <fullName evidence="4">Transposase family protein</fullName>
    </submittedName>
</protein>
<name>A0ABU6ALN7_9PSEU</name>
<organism evidence="4 5">
    <name type="scientific">Saccharopolyspora mangrovi</name>
    <dbReference type="NCBI Taxonomy" id="3082379"/>
    <lineage>
        <taxon>Bacteria</taxon>
        <taxon>Bacillati</taxon>
        <taxon>Actinomycetota</taxon>
        <taxon>Actinomycetes</taxon>
        <taxon>Pseudonocardiales</taxon>
        <taxon>Pseudonocardiaceae</taxon>
        <taxon>Saccharopolyspora</taxon>
    </lineage>
</organism>
<evidence type="ECO:0000313" key="4">
    <source>
        <dbReference type="EMBL" id="MEB3372462.1"/>
    </source>
</evidence>
<dbReference type="EMBL" id="JAWLNX010000056">
    <property type="protein sequence ID" value="MEB3372462.1"/>
    <property type="molecule type" value="Genomic_DNA"/>
</dbReference>
<evidence type="ECO:0000256" key="1">
    <source>
        <dbReference type="ARBA" id="ARBA00001968"/>
    </source>
</evidence>
<evidence type="ECO:0000256" key="2">
    <source>
        <dbReference type="ARBA" id="ARBA00022723"/>
    </source>
</evidence>
<proteinExistence type="predicted"/>
<comment type="cofactor">
    <cofactor evidence="1">
        <name>a divalent metal cation</name>
        <dbReference type="ChEBI" id="CHEBI:60240"/>
    </cofactor>
</comment>
<keyword evidence="2" id="KW-0479">Metal-binding</keyword>